<dbReference type="VEuPathDB" id="AmoebaDB:EHI8A_027180"/>
<protein>
    <submittedName>
        <fullName evidence="1">Uncharacterized protein</fullName>
    </submittedName>
</protein>
<reference evidence="1 2" key="1">
    <citation type="submission" date="2016-05" db="EMBL/GenBank/DDBJ databases">
        <title>First whole genome sequencing of Entamoeba histolytica HM1:IMSS-clone-6.</title>
        <authorList>
            <person name="Mukherjee Avik.K."/>
            <person name="Izumyama S."/>
            <person name="Nakada-Tsukui K."/>
            <person name="Nozaki T."/>
        </authorList>
    </citation>
    <scope>NUCLEOTIDE SEQUENCE [LARGE SCALE GENOMIC DNA]</scope>
    <source>
        <strain evidence="1 2">HM1:IMSS clone 6</strain>
    </source>
</reference>
<gene>
    <name evidence="1" type="ORF">CL6EHI_199630</name>
</gene>
<accession>A0A5K1U933</accession>
<dbReference type="Proteomes" id="UP000078387">
    <property type="component" value="Unassembled WGS sequence"/>
</dbReference>
<sequence length="634" mass="73655">MKRRNEEKNQRVMKLENEFNASFEEVTKDSEETRFDQRALKMLDIFHEIKKHVITKVIDHCIDLGRDTLCEKWIGIGAKIIGNDKDFICKSLTYLEERGKFTKIGKLFDDCAEKCDDETICIKAIQWYEKIHAFDKARKLLEVKIKGKNVNLVWKIIFEGLMFEARVGSLNVALNGMNVLVNKKLTGTAIAPMLYEHALMYHKLLNENKCYELCEKGLSSFPKYIHLLILLIRTRSRITNLRINKIIKKNSLICSSVNSPRSPLTNVSFENEEQSGNSLEIINSYKRKKEIEEEVLENTIVDAIHEVVLEFKGDLQKIVNKHIGSLSADVQWKVYLEVALTACDYGWDDMAIEQFEICLKSSPLNTIWKSYVLMARHFMNKDINKSLKYLKEAQQLVGEKQVGIVLMEKAHIEEVIKDENNAVKKAYEIIEVIDDWKYSIEAIMILVRCNKVKQGYDICKSVVGQFPSTGRVWGLFVMLSQIEGIQKQEKSLELALRNAPKSGEVWCEGARMAMKQGNFYLSLLFLKYAQLFTPQYGDIYIEFLKLVILTKQWSMLKNIILSCVHSEPNYGLLWTFYKEEETSPIKILKNAFKNLRKSYQQNIFINPLDIYKRCKKYPQKTRVRMILGSELFKA</sequence>
<dbReference type="EMBL" id="BDEQ01000001">
    <property type="protein sequence ID" value="GAT97369.1"/>
    <property type="molecule type" value="Genomic_DNA"/>
</dbReference>
<evidence type="ECO:0000313" key="1">
    <source>
        <dbReference type="EMBL" id="GAT97369.1"/>
    </source>
</evidence>
<evidence type="ECO:0000313" key="2">
    <source>
        <dbReference type="Proteomes" id="UP000078387"/>
    </source>
</evidence>
<dbReference type="Gene3D" id="1.25.40.10">
    <property type="entry name" value="Tetratricopeptide repeat domain"/>
    <property type="match status" value="1"/>
</dbReference>
<comment type="caution">
    <text evidence="1">The sequence shown here is derived from an EMBL/GenBank/DDBJ whole genome shotgun (WGS) entry which is preliminary data.</text>
</comment>
<dbReference type="OMA" id="WYEKIHE"/>
<dbReference type="VEuPathDB" id="AmoebaDB:KM1_064050"/>
<dbReference type="InterPro" id="IPR011990">
    <property type="entry name" value="TPR-like_helical_dom_sf"/>
</dbReference>
<dbReference type="SUPFAM" id="SSF48452">
    <property type="entry name" value="TPR-like"/>
    <property type="match status" value="1"/>
</dbReference>
<dbReference type="AlphaFoldDB" id="A0A5K1U933"/>
<dbReference type="VEuPathDB" id="AmoebaDB:EHI7A_029970"/>
<dbReference type="VEuPathDB" id="AmoebaDB:EHI_199630"/>
<proteinExistence type="predicted"/>
<name>A0A5K1U933_ENTHI</name>
<dbReference type="VEuPathDB" id="AmoebaDB:EHI5A_052780"/>
<organism evidence="1 2">
    <name type="scientific">Entamoeba histolytica</name>
    <dbReference type="NCBI Taxonomy" id="5759"/>
    <lineage>
        <taxon>Eukaryota</taxon>
        <taxon>Amoebozoa</taxon>
        <taxon>Evosea</taxon>
        <taxon>Archamoebae</taxon>
        <taxon>Mastigamoebida</taxon>
        <taxon>Entamoebidae</taxon>
        <taxon>Entamoeba</taxon>
    </lineage>
</organism>